<evidence type="ECO:0000256" key="2">
    <source>
        <dbReference type="SAM" id="SignalP"/>
    </source>
</evidence>
<dbReference type="PIRSF" id="PIRSF016719">
    <property type="entry name" value="UCP016719"/>
    <property type="match status" value="1"/>
</dbReference>
<feature type="region of interest" description="Disordered" evidence="1">
    <location>
        <begin position="93"/>
        <end position="123"/>
    </location>
</feature>
<dbReference type="InterPro" id="IPR048503">
    <property type="entry name" value="NamZ_C"/>
</dbReference>
<feature type="domain" description="Peptidoglycan beta-N-acetylmuramidase NamZ C-terminal" evidence="4">
    <location>
        <begin position="254"/>
        <end position="395"/>
    </location>
</feature>
<organism evidence="5 6">
    <name type="scientific">Alistipes dispar</name>
    <dbReference type="NCBI Taxonomy" id="2585119"/>
    <lineage>
        <taxon>Bacteria</taxon>
        <taxon>Pseudomonadati</taxon>
        <taxon>Bacteroidota</taxon>
        <taxon>Bacteroidia</taxon>
        <taxon>Bacteroidales</taxon>
        <taxon>Rikenellaceae</taxon>
        <taxon>Alistipes</taxon>
    </lineage>
</organism>
<dbReference type="InterPro" id="IPR008302">
    <property type="entry name" value="NamZ"/>
</dbReference>
<dbReference type="PANTHER" id="PTHR42915">
    <property type="entry name" value="HYPOTHETICAL 460 KDA PROTEIN IN FEUA-SIGW INTERGENIC REGION [PRECURSOR]"/>
    <property type="match status" value="1"/>
</dbReference>
<dbReference type="KEGG" id="ada:A5CPEGH6_06610"/>
<dbReference type="Pfam" id="PF07075">
    <property type="entry name" value="NamZ_N"/>
    <property type="match status" value="1"/>
</dbReference>
<evidence type="ECO:0000313" key="6">
    <source>
        <dbReference type="Proteomes" id="UP000319374"/>
    </source>
</evidence>
<feature type="signal peptide" evidence="2">
    <location>
        <begin position="1"/>
        <end position="22"/>
    </location>
</feature>
<feature type="chain" id="PRO_5021508026" description="DUF1343 domain-containing protein" evidence="2">
    <location>
        <begin position="23"/>
        <end position="396"/>
    </location>
</feature>
<dbReference type="Proteomes" id="UP000319374">
    <property type="component" value="Chromosome"/>
</dbReference>
<evidence type="ECO:0008006" key="7">
    <source>
        <dbReference type="Google" id="ProtNLM"/>
    </source>
</evidence>
<evidence type="ECO:0000259" key="4">
    <source>
        <dbReference type="Pfam" id="PF20732"/>
    </source>
</evidence>
<gene>
    <name evidence="5" type="ORF">A5CPEGH6_06610</name>
</gene>
<protein>
    <recommendedName>
        <fullName evidence="7">DUF1343 domain-containing protein</fullName>
    </recommendedName>
</protein>
<feature type="domain" description="Peptidoglycan beta-N-acetylmuramidase NamZ N-terminal" evidence="3">
    <location>
        <begin position="43"/>
        <end position="250"/>
    </location>
</feature>
<dbReference type="Gene3D" id="3.40.50.12170">
    <property type="entry name" value="Uncharacterised protein PF07075, DUF1343"/>
    <property type="match status" value="1"/>
</dbReference>
<sequence>MKRRIFCCLAVCALLAAPAVLAQPRVGMTDTTAYFPLLEGRRVAVLANQTSVADMPGAPGADASGRVHLVDLLHGRGFRVTGIFSPEHGFRGAADAGERVDDSEDPRTGIPIRSLYDGGSGRPSGETMRTFDVLVVDMQDVGLRFYTYHITMLRMMDACAAAGRRVIVLDRPNPNGGRVDGPVLDMKYRSGVGALPIPVLHGMTLGEIARMAVGEGWAAPCDLIVVPCRGYTHATEYRLPVAPSPNLPTQRAVYLYASLCPFEGTVVSLGRGTDRPFEVYGHPDMRGREFSFTPRPTDGAKHPPLEGRVCRGVDLSGMPLGESRGVGFSLRYVIDAYRDLEALGEEFFTPMFEKLVGVGWVRPMIRAGASDEEIRARWQEDVARFTALRAKYLLYE</sequence>
<dbReference type="AlphaFoldDB" id="A0A4Y1WY73"/>
<accession>A0A4Y1WY73</accession>
<evidence type="ECO:0000259" key="3">
    <source>
        <dbReference type="Pfam" id="PF07075"/>
    </source>
</evidence>
<proteinExistence type="predicted"/>
<dbReference type="GO" id="GO:0033922">
    <property type="term" value="F:peptidoglycan beta-N-acetylmuramidase activity"/>
    <property type="evidence" value="ECO:0007669"/>
    <property type="project" value="InterPro"/>
</dbReference>
<name>A0A4Y1WY73_9BACT</name>
<evidence type="ECO:0000256" key="1">
    <source>
        <dbReference type="SAM" id="MobiDB-lite"/>
    </source>
</evidence>
<dbReference type="OrthoDB" id="9801061at2"/>
<dbReference type="RefSeq" id="WP_141427879.1">
    <property type="nucleotide sequence ID" value="NZ_AP019736.1"/>
</dbReference>
<dbReference type="InterPro" id="IPR048502">
    <property type="entry name" value="NamZ_N"/>
</dbReference>
<dbReference type="Pfam" id="PF20732">
    <property type="entry name" value="NamZ_C"/>
    <property type="match status" value="1"/>
</dbReference>
<dbReference type="EMBL" id="AP019736">
    <property type="protein sequence ID" value="BBL06023.1"/>
    <property type="molecule type" value="Genomic_DNA"/>
</dbReference>
<keyword evidence="6" id="KW-1185">Reference proteome</keyword>
<dbReference type="Gene3D" id="3.90.1150.140">
    <property type="match status" value="1"/>
</dbReference>
<reference evidence="6" key="1">
    <citation type="submission" date="2019-06" db="EMBL/GenBank/DDBJ databases">
        <title>Alistipes onderdonkii subsp. vulgaris subsp. nov., Alistipes dispar sp. nov. and Alistipes communis sp. nov., isolated from human faeces, and creation of Alistipes onderdonkii subsp. onderdonkii subsp. nov.</title>
        <authorList>
            <person name="Sakamoto M."/>
            <person name="Ikeyama N."/>
            <person name="Ogata Y."/>
            <person name="Suda W."/>
            <person name="Iino T."/>
            <person name="Hattori M."/>
            <person name="Ohkuma M."/>
        </authorList>
    </citation>
    <scope>NUCLEOTIDE SEQUENCE [LARGE SCALE GENOMIC DNA]</scope>
    <source>
        <strain evidence="6">5CPEGH6</strain>
    </source>
</reference>
<keyword evidence="2" id="KW-0732">Signal</keyword>
<dbReference type="GeneID" id="98672636"/>
<dbReference type="PANTHER" id="PTHR42915:SF1">
    <property type="entry name" value="PEPTIDOGLYCAN BETA-N-ACETYLMURAMIDASE NAMZ"/>
    <property type="match status" value="1"/>
</dbReference>
<evidence type="ECO:0000313" key="5">
    <source>
        <dbReference type="EMBL" id="BBL06023.1"/>
    </source>
</evidence>